<protein>
    <submittedName>
        <fullName evidence="2">CC-NBS-LRR resistance protein</fullName>
    </submittedName>
</protein>
<dbReference type="InterPro" id="IPR027417">
    <property type="entry name" value="P-loop_NTPase"/>
</dbReference>
<reference evidence="2 3" key="1">
    <citation type="journal article" date="2018" name="Front. Plant Sci.">
        <title>Red Clover (Trifolium pratense) and Zigzag Clover (T. medium) - A Picture of Genomic Similarities and Differences.</title>
        <authorList>
            <person name="Dluhosova J."/>
            <person name="Istvanek J."/>
            <person name="Nedelnik J."/>
            <person name="Repkova J."/>
        </authorList>
    </citation>
    <scope>NUCLEOTIDE SEQUENCE [LARGE SCALE GENOMIC DNA]</scope>
    <source>
        <strain evidence="3">cv. 10/8</strain>
        <tissue evidence="2">Leaf</tissue>
    </source>
</reference>
<dbReference type="EMBL" id="LXQA010222219">
    <property type="protein sequence ID" value="MCI35319.1"/>
    <property type="molecule type" value="Genomic_DNA"/>
</dbReference>
<organism evidence="2 3">
    <name type="scientific">Trifolium medium</name>
    <dbReference type="NCBI Taxonomy" id="97028"/>
    <lineage>
        <taxon>Eukaryota</taxon>
        <taxon>Viridiplantae</taxon>
        <taxon>Streptophyta</taxon>
        <taxon>Embryophyta</taxon>
        <taxon>Tracheophyta</taxon>
        <taxon>Spermatophyta</taxon>
        <taxon>Magnoliopsida</taxon>
        <taxon>eudicotyledons</taxon>
        <taxon>Gunneridae</taxon>
        <taxon>Pentapetalae</taxon>
        <taxon>rosids</taxon>
        <taxon>fabids</taxon>
        <taxon>Fabales</taxon>
        <taxon>Fabaceae</taxon>
        <taxon>Papilionoideae</taxon>
        <taxon>50 kb inversion clade</taxon>
        <taxon>NPAAA clade</taxon>
        <taxon>Hologalegina</taxon>
        <taxon>IRL clade</taxon>
        <taxon>Trifolieae</taxon>
        <taxon>Trifolium</taxon>
    </lineage>
</organism>
<keyword evidence="1" id="KW-0611">Plant defense</keyword>
<feature type="non-terminal residue" evidence="2">
    <location>
        <position position="127"/>
    </location>
</feature>
<evidence type="ECO:0000256" key="1">
    <source>
        <dbReference type="ARBA" id="ARBA00022821"/>
    </source>
</evidence>
<evidence type="ECO:0000313" key="3">
    <source>
        <dbReference type="Proteomes" id="UP000265520"/>
    </source>
</evidence>
<keyword evidence="3" id="KW-1185">Reference proteome</keyword>
<dbReference type="SUPFAM" id="SSF52540">
    <property type="entry name" value="P-loop containing nucleoside triphosphate hydrolases"/>
    <property type="match status" value="1"/>
</dbReference>
<dbReference type="GO" id="GO:0006952">
    <property type="term" value="P:defense response"/>
    <property type="evidence" value="ECO:0007669"/>
    <property type="project" value="UniProtKB-KW"/>
</dbReference>
<dbReference type="AlphaFoldDB" id="A0A392RGD2"/>
<proteinExistence type="predicted"/>
<feature type="non-terminal residue" evidence="2">
    <location>
        <position position="1"/>
    </location>
</feature>
<name>A0A392RGD2_9FABA</name>
<dbReference type="PANTHER" id="PTHR36766:SF40">
    <property type="entry name" value="DISEASE RESISTANCE PROTEIN RGA3"/>
    <property type="match status" value="1"/>
</dbReference>
<evidence type="ECO:0000313" key="2">
    <source>
        <dbReference type="EMBL" id="MCI35319.1"/>
    </source>
</evidence>
<accession>A0A392RGD2</accession>
<dbReference type="Proteomes" id="UP000265520">
    <property type="component" value="Unassembled WGS sequence"/>
</dbReference>
<sequence>DLQIEMKDDLEKLQQKLTEFGTIDWVILITTRSNHVANNISAARYVLKGLNEHKSGLLFRKICGSTFASTSANTKQDKEWEIVKDCGGVPRTIVAKALLMKQILDEGGQIADVEEELLKELMFIYYE</sequence>
<comment type="caution">
    <text evidence="2">The sequence shown here is derived from an EMBL/GenBank/DDBJ whole genome shotgun (WGS) entry which is preliminary data.</text>
</comment>
<dbReference type="PANTHER" id="PTHR36766">
    <property type="entry name" value="PLANT BROAD-SPECTRUM MILDEW RESISTANCE PROTEIN RPW8"/>
    <property type="match status" value="1"/>
</dbReference>
<dbReference type="GO" id="GO:0043531">
    <property type="term" value="F:ADP binding"/>
    <property type="evidence" value="ECO:0007669"/>
    <property type="project" value="InterPro"/>
</dbReference>